<dbReference type="AlphaFoldDB" id="A0AAN8TR79"/>
<proteinExistence type="predicted"/>
<name>A0AAN8TR79_SOLBU</name>
<comment type="caution">
    <text evidence="1">The sequence shown here is derived from an EMBL/GenBank/DDBJ whole genome shotgun (WGS) entry which is preliminary data.</text>
</comment>
<evidence type="ECO:0000313" key="2">
    <source>
        <dbReference type="Proteomes" id="UP001371456"/>
    </source>
</evidence>
<organism evidence="1 2">
    <name type="scientific">Solanum bulbocastanum</name>
    <name type="common">Wild potato</name>
    <dbReference type="NCBI Taxonomy" id="147425"/>
    <lineage>
        <taxon>Eukaryota</taxon>
        <taxon>Viridiplantae</taxon>
        <taxon>Streptophyta</taxon>
        <taxon>Embryophyta</taxon>
        <taxon>Tracheophyta</taxon>
        <taxon>Spermatophyta</taxon>
        <taxon>Magnoliopsida</taxon>
        <taxon>eudicotyledons</taxon>
        <taxon>Gunneridae</taxon>
        <taxon>Pentapetalae</taxon>
        <taxon>asterids</taxon>
        <taxon>lamiids</taxon>
        <taxon>Solanales</taxon>
        <taxon>Solanaceae</taxon>
        <taxon>Solanoideae</taxon>
        <taxon>Solaneae</taxon>
        <taxon>Solanum</taxon>
    </lineage>
</organism>
<dbReference type="EMBL" id="JBANQN010000004">
    <property type="protein sequence ID" value="KAK6791509.1"/>
    <property type="molecule type" value="Genomic_DNA"/>
</dbReference>
<accession>A0AAN8TR79</accession>
<evidence type="ECO:0000313" key="1">
    <source>
        <dbReference type="EMBL" id="KAK6791509.1"/>
    </source>
</evidence>
<keyword evidence="2" id="KW-1185">Reference proteome</keyword>
<gene>
    <name evidence="1" type="ORF">RDI58_010590</name>
</gene>
<protein>
    <submittedName>
        <fullName evidence="1">Uncharacterized protein</fullName>
    </submittedName>
</protein>
<dbReference type="Proteomes" id="UP001371456">
    <property type="component" value="Unassembled WGS sequence"/>
</dbReference>
<reference evidence="1 2" key="1">
    <citation type="submission" date="2024-02" db="EMBL/GenBank/DDBJ databases">
        <title>de novo genome assembly of Solanum bulbocastanum strain 11H21.</title>
        <authorList>
            <person name="Hosaka A.J."/>
        </authorList>
    </citation>
    <scope>NUCLEOTIDE SEQUENCE [LARGE SCALE GENOMIC DNA]</scope>
    <source>
        <tissue evidence="1">Young leaves</tissue>
    </source>
</reference>
<sequence>MKRLLLSYQIEGEGCYQVSTRFAIDGPLPEQHQYIQLVDLYADKEPWEILEGTNTNASYFIILLKKEKPNHKRFK</sequence>